<name>A0ABQ7QZR0_PLUXY</name>
<dbReference type="EMBL" id="JAHIBW010000005">
    <property type="protein sequence ID" value="KAG7310530.1"/>
    <property type="molecule type" value="Genomic_DNA"/>
</dbReference>
<proteinExistence type="predicted"/>
<organism evidence="2 3">
    <name type="scientific">Plutella xylostella</name>
    <name type="common">Diamondback moth</name>
    <name type="synonym">Plutella maculipennis</name>
    <dbReference type="NCBI Taxonomy" id="51655"/>
    <lineage>
        <taxon>Eukaryota</taxon>
        <taxon>Metazoa</taxon>
        <taxon>Ecdysozoa</taxon>
        <taxon>Arthropoda</taxon>
        <taxon>Hexapoda</taxon>
        <taxon>Insecta</taxon>
        <taxon>Pterygota</taxon>
        <taxon>Neoptera</taxon>
        <taxon>Endopterygota</taxon>
        <taxon>Lepidoptera</taxon>
        <taxon>Glossata</taxon>
        <taxon>Ditrysia</taxon>
        <taxon>Yponomeutoidea</taxon>
        <taxon>Plutellidae</taxon>
        <taxon>Plutella</taxon>
    </lineage>
</organism>
<accession>A0ABQ7QZR0</accession>
<evidence type="ECO:0000313" key="3">
    <source>
        <dbReference type="Proteomes" id="UP000823941"/>
    </source>
</evidence>
<protein>
    <submittedName>
        <fullName evidence="2">Uncharacterized protein</fullName>
    </submittedName>
</protein>
<feature type="compositionally biased region" description="Polar residues" evidence="1">
    <location>
        <begin position="247"/>
        <end position="273"/>
    </location>
</feature>
<feature type="region of interest" description="Disordered" evidence="1">
    <location>
        <begin position="223"/>
        <end position="273"/>
    </location>
</feature>
<reference evidence="2 3" key="1">
    <citation type="submission" date="2021-06" db="EMBL/GenBank/DDBJ databases">
        <title>A haploid diamondback moth (Plutella xylostella L.) genome assembly resolves 31 chromosomes and identifies a diamide resistance mutation.</title>
        <authorList>
            <person name="Ward C.M."/>
            <person name="Perry K.D."/>
            <person name="Baker G."/>
            <person name="Powis K."/>
            <person name="Heckel D.G."/>
            <person name="Baxter S.W."/>
        </authorList>
    </citation>
    <scope>NUCLEOTIDE SEQUENCE [LARGE SCALE GENOMIC DNA]</scope>
    <source>
        <strain evidence="2 3">LV</strain>
        <tissue evidence="2">Single pupa</tissue>
    </source>
</reference>
<sequence length="273" mass="30375">MVTTQELLEQQRDMERMIGTRMDEFERKLQSSNTPMKPELEDLSRDFIIFKDSVMPILRLMHEQIAGLARHVDEMDSQSRHNALLFTGIKEEKEEDPAALVSHTIVSKLGLTDFNHSAISQCVRIGGVLDPVKPRPILVRFSNPSLRSQVWDSKKHLKASPIVIREFLTRTRQHIFMRARKHFGIRACWTRNGAIFVQLPDSSRVKIVSELELNQLCSKHPAVAPAAPAHKPPGSKPAPKAASSRAVTPTQSSAPKSSGAQPAPTTRSKAAAA</sequence>
<evidence type="ECO:0000313" key="2">
    <source>
        <dbReference type="EMBL" id="KAG7310530.1"/>
    </source>
</evidence>
<gene>
    <name evidence="2" type="ORF">JYU34_003315</name>
</gene>
<dbReference type="Gene3D" id="3.30.70.1820">
    <property type="entry name" value="L1 transposable element, RRM domain"/>
    <property type="match status" value="1"/>
</dbReference>
<dbReference type="Proteomes" id="UP000823941">
    <property type="component" value="Chromosome 5"/>
</dbReference>
<keyword evidence="3" id="KW-1185">Reference proteome</keyword>
<comment type="caution">
    <text evidence="2">The sequence shown here is derived from an EMBL/GenBank/DDBJ whole genome shotgun (WGS) entry which is preliminary data.</text>
</comment>
<evidence type="ECO:0000256" key="1">
    <source>
        <dbReference type="SAM" id="MobiDB-lite"/>
    </source>
</evidence>
<feature type="compositionally biased region" description="Low complexity" evidence="1">
    <location>
        <begin position="237"/>
        <end position="246"/>
    </location>
</feature>